<organism evidence="2">
    <name type="scientific">Anopheles marajoara</name>
    <dbReference type="NCBI Taxonomy" id="58244"/>
    <lineage>
        <taxon>Eukaryota</taxon>
        <taxon>Metazoa</taxon>
        <taxon>Ecdysozoa</taxon>
        <taxon>Arthropoda</taxon>
        <taxon>Hexapoda</taxon>
        <taxon>Insecta</taxon>
        <taxon>Pterygota</taxon>
        <taxon>Neoptera</taxon>
        <taxon>Endopterygota</taxon>
        <taxon>Diptera</taxon>
        <taxon>Nematocera</taxon>
        <taxon>Culicoidea</taxon>
        <taxon>Culicidae</taxon>
        <taxon>Anophelinae</taxon>
        <taxon>Anopheles</taxon>
    </lineage>
</organism>
<proteinExistence type="predicted"/>
<evidence type="ECO:0000313" key="2">
    <source>
        <dbReference type="EMBL" id="MBW61195.1"/>
    </source>
</evidence>
<protein>
    <submittedName>
        <fullName evidence="2">Putative secreted protein</fullName>
    </submittedName>
</protein>
<evidence type="ECO:0000256" key="1">
    <source>
        <dbReference type="SAM" id="SignalP"/>
    </source>
</evidence>
<name>A0A2M4C7H9_9DIPT</name>
<reference evidence="2" key="1">
    <citation type="submission" date="2018-01" db="EMBL/GenBank/DDBJ databases">
        <title>An insight into the sialome of Amazonian anophelines.</title>
        <authorList>
            <person name="Ribeiro J.M."/>
            <person name="Scarpassa V."/>
            <person name="Calvo E."/>
        </authorList>
    </citation>
    <scope>NUCLEOTIDE SEQUENCE</scope>
    <source>
        <tissue evidence="2">Salivary glands</tissue>
    </source>
</reference>
<dbReference type="EMBL" id="GGFJ01012054">
    <property type="protein sequence ID" value="MBW61195.1"/>
    <property type="molecule type" value="Transcribed_RNA"/>
</dbReference>
<feature type="signal peptide" evidence="1">
    <location>
        <begin position="1"/>
        <end position="20"/>
    </location>
</feature>
<feature type="chain" id="PRO_5014649756" evidence="1">
    <location>
        <begin position="21"/>
        <end position="121"/>
    </location>
</feature>
<accession>A0A2M4C7H9</accession>
<dbReference type="AlphaFoldDB" id="A0A2M4C7H9"/>
<keyword evidence="1" id="KW-0732">Signal</keyword>
<sequence length="121" mass="13554">MLGSCCFFLFSFVLYFGAHCGATSVKSKSIASFTPIVSKSLCANLWHAKLFIFLIRWDTIFFQTGKQEKDCGPQNGGHKGAWVGERESYIVYEAPVDVVGWRRGYGKQQKQIASRNDAVMS</sequence>